<dbReference type="PANTHER" id="PTHR33204:SF37">
    <property type="entry name" value="HTH-TYPE TRANSCRIPTIONAL REGULATOR YODB"/>
    <property type="match status" value="1"/>
</dbReference>
<dbReference type="SUPFAM" id="SSF46785">
    <property type="entry name" value="Winged helix' DNA-binding domain"/>
    <property type="match status" value="1"/>
</dbReference>
<evidence type="ECO:0000256" key="4">
    <source>
        <dbReference type="SAM" id="MobiDB-lite"/>
    </source>
</evidence>
<dbReference type="InterPro" id="IPR011991">
    <property type="entry name" value="ArsR-like_HTH"/>
</dbReference>
<dbReference type="RefSeq" id="WP_177143166.1">
    <property type="nucleotide sequence ID" value="NZ_JACAPU010000002.1"/>
</dbReference>
<evidence type="ECO:0000256" key="3">
    <source>
        <dbReference type="ARBA" id="ARBA00023163"/>
    </source>
</evidence>
<dbReference type="CDD" id="cd00090">
    <property type="entry name" value="HTH_ARSR"/>
    <property type="match status" value="1"/>
</dbReference>
<dbReference type="PANTHER" id="PTHR33204">
    <property type="entry name" value="TRANSCRIPTIONAL REGULATOR, MARR FAMILY"/>
    <property type="match status" value="1"/>
</dbReference>
<gene>
    <name evidence="6" type="ORF">HX829_01675</name>
</gene>
<protein>
    <submittedName>
        <fullName evidence="6">Helix-turn-helix transcriptional regulator</fullName>
    </submittedName>
</protein>
<dbReference type="GO" id="GO:0006355">
    <property type="term" value="P:regulation of DNA-templated transcription"/>
    <property type="evidence" value="ECO:0007669"/>
    <property type="project" value="UniProtKB-ARBA"/>
</dbReference>
<organism evidence="6 7">
    <name type="scientific">Pseudomonas gingeri</name>
    <dbReference type="NCBI Taxonomy" id="117681"/>
    <lineage>
        <taxon>Bacteria</taxon>
        <taxon>Pseudomonadati</taxon>
        <taxon>Pseudomonadota</taxon>
        <taxon>Gammaproteobacteria</taxon>
        <taxon>Pseudomonadales</taxon>
        <taxon>Pseudomonadaceae</taxon>
        <taxon>Pseudomonas</taxon>
    </lineage>
</organism>
<keyword evidence="2" id="KW-0238">DNA-binding</keyword>
<evidence type="ECO:0000313" key="7">
    <source>
        <dbReference type="Proteomes" id="UP000582981"/>
    </source>
</evidence>
<reference evidence="6 7" key="1">
    <citation type="submission" date="2020-04" db="EMBL/GenBank/DDBJ databases">
        <title>Molecular characterization of pseudomonads from Agaricus bisporus reveal novel blotch 2 pathogens in Western Europe.</title>
        <authorList>
            <person name="Taparia T."/>
            <person name="Krijger M."/>
            <person name="Haynes E."/>
            <person name="Elpinstone J.G."/>
            <person name="Noble R."/>
            <person name="Van Der Wolf J."/>
        </authorList>
    </citation>
    <scope>NUCLEOTIDE SEQUENCE [LARGE SCALE GENOMIC DNA]</scope>
    <source>
        <strain evidence="6 7">F1001</strain>
    </source>
</reference>
<evidence type="ECO:0000259" key="5">
    <source>
        <dbReference type="PROSITE" id="PS51118"/>
    </source>
</evidence>
<dbReference type="GO" id="GO:0003677">
    <property type="term" value="F:DNA binding"/>
    <property type="evidence" value="ECO:0007669"/>
    <property type="project" value="UniProtKB-KW"/>
</dbReference>
<feature type="region of interest" description="Disordered" evidence="4">
    <location>
        <begin position="115"/>
        <end position="134"/>
    </location>
</feature>
<evidence type="ECO:0000256" key="2">
    <source>
        <dbReference type="ARBA" id="ARBA00023125"/>
    </source>
</evidence>
<sequence length="134" mass="15294">MALPKPGTPVRGSRTGRPIMALLDLMGRRWVMRIIWELRETPLTFRELRERCDAMSPTVLNQRLQELREVDIIELASSGGYTLSPSGEELLEAMMPVMQWAKGWHKKLMLKELETHNQDSSSKGMRAGEDIQSS</sequence>
<evidence type="ECO:0000313" key="6">
    <source>
        <dbReference type="EMBL" id="NWB45187.1"/>
    </source>
</evidence>
<comment type="caution">
    <text evidence="6">The sequence shown here is derived from an EMBL/GenBank/DDBJ whole genome shotgun (WGS) entry which is preliminary data.</text>
</comment>
<dbReference type="Gene3D" id="1.10.10.10">
    <property type="entry name" value="Winged helix-like DNA-binding domain superfamily/Winged helix DNA-binding domain"/>
    <property type="match status" value="1"/>
</dbReference>
<dbReference type="InterPro" id="IPR036390">
    <property type="entry name" value="WH_DNA-bd_sf"/>
</dbReference>
<feature type="domain" description="HTH hxlR-type" evidence="5">
    <location>
        <begin position="17"/>
        <end position="109"/>
    </location>
</feature>
<keyword evidence="3" id="KW-0804">Transcription</keyword>
<name>A0A7Y7W9E6_9PSED</name>
<dbReference type="PROSITE" id="PS51118">
    <property type="entry name" value="HTH_HXLR"/>
    <property type="match status" value="1"/>
</dbReference>
<proteinExistence type="predicted"/>
<evidence type="ECO:0000256" key="1">
    <source>
        <dbReference type="ARBA" id="ARBA00023015"/>
    </source>
</evidence>
<dbReference type="AlphaFoldDB" id="A0A7Y7W9E6"/>
<keyword evidence="1" id="KW-0805">Transcription regulation</keyword>
<dbReference type="InterPro" id="IPR036388">
    <property type="entry name" value="WH-like_DNA-bd_sf"/>
</dbReference>
<dbReference type="EMBL" id="JACAPU010000002">
    <property type="protein sequence ID" value="NWB45187.1"/>
    <property type="molecule type" value="Genomic_DNA"/>
</dbReference>
<dbReference type="Proteomes" id="UP000582981">
    <property type="component" value="Unassembled WGS sequence"/>
</dbReference>
<dbReference type="InterPro" id="IPR002577">
    <property type="entry name" value="HTH_HxlR"/>
</dbReference>
<accession>A0A7Y7W9E6</accession>
<dbReference type="Pfam" id="PF01638">
    <property type="entry name" value="HxlR"/>
    <property type="match status" value="1"/>
</dbReference>